<proteinExistence type="predicted"/>
<evidence type="ECO:0000313" key="3">
    <source>
        <dbReference type="Proteomes" id="UP001158416"/>
    </source>
</evidence>
<dbReference type="Gene3D" id="2.60.120.10">
    <property type="entry name" value="Jelly Rolls"/>
    <property type="match status" value="1"/>
</dbReference>
<feature type="domain" description="IprA winged helix-turn-helix" evidence="1">
    <location>
        <begin position="143"/>
        <end position="209"/>
    </location>
</feature>
<dbReference type="InterPro" id="IPR041687">
    <property type="entry name" value="HTH_46"/>
</dbReference>
<reference evidence="2" key="1">
    <citation type="submission" date="2022-09" db="EMBL/GenBank/DDBJ databases">
        <title>Intensive care unit water sources are persistently colonized with multi-drug resistant bacteria and are the site of extensive horizontal gene transfer of antibiotic resistance genes.</title>
        <authorList>
            <person name="Diorio-Toth L."/>
        </authorList>
    </citation>
    <scope>NUCLEOTIDE SEQUENCE</scope>
    <source>
        <strain evidence="2">GD03936</strain>
    </source>
</reference>
<dbReference type="InterPro" id="IPR014710">
    <property type="entry name" value="RmlC-like_jellyroll"/>
</dbReference>
<evidence type="ECO:0000313" key="2">
    <source>
        <dbReference type="EMBL" id="MDH1316920.1"/>
    </source>
</evidence>
<gene>
    <name evidence="2" type="ORF">N5C39_00850</name>
</gene>
<dbReference type="Pfam" id="PF15977">
    <property type="entry name" value="HTH_46"/>
    <property type="match status" value="1"/>
</dbReference>
<dbReference type="RefSeq" id="WP_074135933.1">
    <property type="nucleotide sequence ID" value="NZ_JAOCAP010000001.1"/>
</dbReference>
<dbReference type="Proteomes" id="UP001158416">
    <property type="component" value="Unassembled WGS sequence"/>
</dbReference>
<evidence type="ECO:0000259" key="1">
    <source>
        <dbReference type="Pfam" id="PF15977"/>
    </source>
</evidence>
<organism evidence="2 3">
    <name type="scientific">Enterobacter bugandensis</name>
    <dbReference type="NCBI Taxonomy" id="881260"/>
    <lineage>
        <taxon>Bacteria</taxon>
        <taxon>Pseudomonadati</taxon>
        <taxon>Pseudomonadota</taxon>
        <taxon>Gammaproteobacteria</taxon>
        <taxon>Enterobacterales</taxon>
        <taxon>Enterobacteriaceae</taxon>
        <taxon>Enterobacter</taxon>
    </lineage>
</organism>
<dbReference type="EMBL" id="JAOCAP010000001">
    <property type="protein sequence ID" value="MDH1316920.1"/>
    <property type="molecule type" value="Genomic_DNA"/>
</dbReference>
<sequence>MATETSQSRILRTSDFAHLLVDYLKQDAEVKHILPRRRLGMQIRGERFCYLILTGRVTVHRQSDDLVMSTITGPSLVGIGNLWQMQMDGYIKTLVPCDIAILNMDAVQATVNTHQLWEPLAKHMMVVAGKLFHSSEQLSAPSAYDIVCAQLNELLSESPAVRENITAERYIRDKTHLSRSGIMRILASLKEGGYIEMNRGVLMNIVKLPEKF</sequence>
<name>A0AA42TL61_9ENTR</name>
<comment type="caution">
    <text evidence="2">The sequence shown here is derived from an EMBL/GenBank/DDBJ whole genome shotgun (WGS) entry which is preliminary data.</text>
</comment>
<dbReference type="AlphaFoldDB" id="A0AA42TL61"/>
<protein>
    <submittedName>
        <fullName evidence="2">Helix-turn-helix domain-containing protein</fullName>
    </submittedName>
</protein>
<accession>A0AA42TL61</accession>